<protein>
    <recommendedName>
        <fullName evidence="3">DUF2779 domain-containing protein</fullName>
    </recommendedName>
</protein>
<evidence type="ECO:0008006" key="3">
    <source>
        <dbReference type="Google" id="ProtNLM"/>
    </source>
</evidence>
<name>A0ABV7UY08_9GAMM</name>
<gene>
    <name evidence="1" type="ORF">ACFOM9_15905</name>
</gene>
<dbReference type="EMBL" id="JBHRYF010000022">
    <property type="protein sequence ID" value="MFC3661544.1"/>
    <property type="molecule type" value="Genomic_DNA"/>
</dbReference>
<feature type="non-terminal residue" evidence="1">
    <location>
        <position position="1"/>
    </location>
</feature>
<sequence>ISLSLGIGLQIAALLKGGGTSPDVVLEGDRSMTMPLLVEVKVSNAVGHEKAALVRKRGWAMIEIDLSGLDTDAMLDDAFERTVLQVAPRVWIHSPAAERMFEQVQAKVEQQVADRNAEIIAERAKRDANERTAKAKLDADLGRKERFRQKLRAPYLGDLEALVELCSPQAARKRLLQLFERDAPAIDLARRRYLDDGPLPPFLAQIPTGWQLVDAHPHLWQLNLWGQIVLGQPVGTRFQIGKWVPHLGRMVGFNASLKRLFDAQQRDWQQAREKGFRRPYPYSAWFFEGWENELIPSPFDLVGEFADQLWAASLIELQEQGVYQVIGTKPDLAAFALERPVRAVPSPPPDQPPETPWQRHERVLAEQLIRLEELGEPYHVCVICETPLPAGSRCGCGTKLQPKIVRPPSSEPR</sequence>
<dbReference type="Proteomes" id="UP001595724">
    <property type="component" value="Unassembled WGS sequence"/>
</dbReference>
<evidence type="ECO:0000313" key="1">
    <source>
        <dbReference type="EMBL" id="MFC3661544.1"/>
    </source>
</evidence>
<evidence type="ECO:0000313" key="2">
    <source>
        <dbReference type="Proteomes" id="UP001595724"/>
    </source>
</evidence>
<reference evidence="2" key="1">
    <citation type="journal article" date="2019" name="Int. J. Syst. Evol. Microbiol.">
        <title>The Global Catalogue of Microorganisms (GCM) 10K type strain sequencing project: providing services to taxonomists for standard genome sequencing and annotation.</title>
        <authorList>
            <consortium name="The Broad Institute Genomics Platform"/>
            <consortium name="The Broad Institute Genome Sequencing Center for Infectious Disease"/>
            <person name="Wu L."/>
            <person name="Ma J."/>
        </authorList>
    </citation>
    <scope>NUCLEOTIDE SEQUENCE [LARGE SCALE GENOMIC DNA]</scope>
    <source>
        <strain evidence="2">KCTC 42211</strain>
    </source>
</reference>
<keyword evidence="2" id="KW-1185">Reference proteome</keyword>
<comment type="caution">
    <text evidence="1">The sequence shown here is derived from an EMBL/GenBank/DDBJ whole genome shotgun (WGS) entry which is preliminary data.</text>
</comment>
<proteinExistence type="predicted"/>
<accession>A0ABV7UY08</accession>
<organism evidence="1 2">
    <name type="scientific">Luteimonas notoginsengisoli</name>
    <dbReference type="NCBI Taxonomy" id="1578200"/>
    <lineage>
        <taxon>Bacteria</taxon>
        <taxon>Pseudomonadati</taxon>
        <taxon>Pseudomonadota</taxon>
        <taxon>Gammaproteobacteria</taxon>
        <taxon>Lysobacterales</taxon>
        <taxon>Lysobacteraceae</taxon>
        <taxon>Luteimonas</taxon>
    </lineage>
</organism>